<sequence length="173" mass="18008">MTAPPDAPGGDRAPAPGTGAAEDLTRLAVALERAASWVRRTTAPAEWNLVALSTLDALDTAGPQRVSDLVARESISQPGMTGLVARLEAAGLVTRGPDPRDGRATLVAATEEGSAYIRMRHRLRAGAVAAHLEALSAAERHALLAAVPALTRLAELAPDTHDATRRSRTEEGS</sequence>
<evidence type="ECO:0000313" key="3">
    <source>
        <dbReference type="EMBL" id="MFD1232980.1"/>
    </source>
</evidence>
<dbReference type="Pfam" id="PF01047">
    <property type="entry name" value="MarR"/>
    <property type="match status" value="1"/>
</dbReference>
<name>A0ABW3VEB9_9PSEU</name>
<dbReference type="InterPro" id="IPR036388">
    <property type="entry name" value="WH-like_DNA-bd_sf"/>
</dbReference>
<evidence type="ECO:0000259" key="2">
    <source>
        <dbReference type="PROSITE" id="PS50995"/>
    </source>
</evidence>
<evidence type="ECO:0000313" key="4">
    <source>
        <dbReference type="Proteomes" id="UP001597182"/>
    </source>
</evidence>
<comment type="caution">
    <text evidence="3">The sequence shown here is derived from an EMBL/GenBank/DDBJ whole genome shotgun (WGS) entry which is preliminary data.</text>
</comment>
<dbReference type="Proteomes" id="UP001597182">
    <property type="component" value="Unassembled WGS sequence"/>
</dbReference>
<dbReference type="InterPro" id="IPR036390">
    <property type="entry name" value="WH_DNA-bd_sf"/>
</dbReference>
<dbReference type="Gene3D" id="1.10.10.10">
    <property type="entry name" value="Winged helix-like DNA-binding domain superfamily/Winged helix DNA-binding domain"/>
    <property type="match status" value="1"/>
</dbReference>
<dbReference type="PANTHER" id="PTHR39515">
    <property type="entry name" value="CONSERVED PROTEIN"/>
    <property type="match status" value="1"/>
</dbReference>
<dbReference type="PROSITE" id="PS50995">
    <property type="entry name" value="HTH_MARR_2"/>
    <property type="match status" value="1"/>
</dbReference>
<feature type="region of interest" description="Disordered" evidence="1">
    <location>
        <begin position="1"/>
        <end position="21"/>
    </location>
</feature>
<evidence type="ECO:0000256" key="1">
    <source>
        <dbReference type="SAM" id="MobiDB-lite"/>
    </source>
</evidence>
<keyword evidence="4" id="KW-1185">Reference proteome</keyword>
<dbReference type="InterPro" id="IPR000835">
    <property type="entry name" value="HTH_MarR-typ"/>
</dbReference>
<proteinExistence type="predicted"/>
<reference evidence="4" key="1">
    <citation type="journal article" date="2019" name="Int. J. Syst. Evol. Microbiol.">
        <title>The Global Catalogue of Microorganisms (GCM) 10K type strain sequencing project: providing services to taxonomists for standard genome sequencing and annotation.</title>
        <authorList>
            <consortium name="The Broad Institute Genomics Platform"/>
            <consortium name="The Broad Institute Genome Sequencing Center for Infectious Disease"/>
            <person name="Wu L."/>
            <person name="Ma J."/>
        </authorList>
    </citation>
    <scope>NUCLEOTIDE SEQUENCE [LARGE SCALE GENOMIC DNA]</scope>
    <source>
        <strain evidence="4">CCUG 49018</strain>
    </source>
</reference>
<dbReference type="PANTHER" id="PTHR39515:SF2">
    <property type="entry name" value="HTH-TYPE TRANSCRIPTIONAL REGULATOR RV0880"/>
    <property type="match status" value="1"/>
</dbReference>
<dbReference type="RefSeq" id="WP_013676093.1">
    <property type="nucleotide sequence ID" value="NZ_BAABKS010000001.1"/>
</dbReference>
<feature type="domain" description="HTH marR-type" evidence="2">
    <location>
        <begin position="24"/>
        <end position="152"/>
    </location>
</feature>
<dbReference type="EMBL" id="JBHTMB010000045">
    <property type="protein sequence ID" value="MFD1232980.1"/>
    <property type="molecule type" value="Genomic_DNA"/>
</dbReference>
<organism evidence="3 4">
    <name type="scientific">Pseudonocardia benzenivorans</name>
    <dbReference type="NCBI Taxonomy" id="228005"/>
    <lineage>
        <taxon>Bacteria</taxon>
        <taxon>Bacillati</taxon>
        <taxon>Actinomycetota</taxon>
        <taxon>Actinomycetes</taxon>
        <taxon>Pseudonocardiales</taxon>
        <taxon>Pseudonocardiaceae</taxon>
        <taxon>Pseudonocardia</taxon>
    </lineage>
</organism>
<gene>
    <name evidence="3" type="ORF">ACFQ34_06750</name>
</gene>
<protein>
    <submittedName>
        <fullName evidence="3">MarR family winged helix-turn-helix transcriptional regulator</fullName>
    </submittedName>
</protein>
<dbReference type="SUPFAM" id="SSF46785">
    <property type="entry name" value="Winged helix' DNA-binding domain"/>
    <property type="match status" value="1"/>
</dbReference>
<accession>A0ABW3VEB9</accession>
<dbReference type="SMART" id="SM00347">
    <property type="entry name" value="HTH_MARR"/>
    <property type="match status" value="1"/>
</dbReference>
<dbReference type="InterPro" id="IPR052526">
    <property type="entry name" value="HTH-type_Bedaq_tolerance"/>
</dbReference>